<evidence type="ECO:0000256" key="3">
    <source>
        <dbReference type="ARBA" id="ARBA00022722"/>
    </source>
</evidence>
<evidence type="ECO:0000313" key="8">
    <source>
        <dbReference type="Proteomes" id="UP000034704"/>
    </source>
</evidence>
<name>A0A0G1CC55_9BACT</name>
<evidence type="ECO:0000259" key="6">
    <source>
        <dbReference type="SMART" id="SM00732"/>
    </source>
</evidence>
<sequence>MRYLGIDYGTKRIGVAISDEGGSIAFPYAILENSKSCVGEIKTICAHESVESIIIGESVDYKGQPNPVKKEIDKFITGLQRVIDIPIIEEREFLSTQQARYYQTKRKHVDDSAATIILQSYLDRKNNKPILETLYSSE</sequence>
<dbReference type="PATRIC" id="fig|1618756.3.peg.623"/>
<keyword evidence="2 5" id="KW-0690">Ribosome biogenesis</keyword>
<dbReference type="STRING" id="1618756.UV12_C0010G0035"/>
<dbReference type="GO" id="GO:0004518">
    <property type="term" value="F:nuclease activity"/>
    <property type="evidence" value="ECO:0007669"/>
    <property type="project" value="UniProtKB-KW"/>
</dbReference>
<comment type="similarity">
    <text evidence="5">Belongs to the YqgF HJR family.</text>
</comment>
<keyword evidence="3 5" id="KW-0540">Nuclease</keyword>
<dbReference type="CDD" id="cd16964">
    <property type="entry name" value="YqgF"/>
    <property type="match status" value="1"/>
</dbReference>
<proteinExistence type="inferred from homology"/>
<dbReference type="InterPro" id="IPR006641">
    <property type="entry name" value="YqgF/RNaseH-like_dom"/>
</dbReference>
<dbReference type="Gene3D" id="3.30.420.140">
    <property type="entry name" value="YqgF/RNase H-like domain"/>
    <property type="match status" value="1"/>
</dbReference>
<keyword evidence="4 5" id="KW-0378">Hydrolase</keyword>
<dbReference type="HAMAP" id="MF_00651">
    <property type="entry name" value="Nuclease_YqgF"/>
    <property type="match status" value="1"/>
</dbReference>
<dbReference type="GO" id="GO:0005829">
    <property type="term" value="C:cytosol"/>
    <property type="evidence" value="ECO:0007669"/>
    <property type="project" value="TreeGrafter"/>
</dbReference>
<feature type="domain" description="YqgF/RNase H-like" evidence="6">
    <location>
        <begin position="1"/>
        <end position="99"/>
    </location>
</feature>
<dbReference type="SMART" id="SM00732">
    <property type="entry name" value="YqgFc"/>
    <property type="match status" value="1"/>
</dbReference>
<dbReference type="NCBIfam" id="TIGR00250">
    <property type="entry name" value="RNAse_H_YqgF"/>
    <property type="match status" value="1"/>
</dbReference>
<accession>A0A0G1CC55</accession>
<dbReference type="EMBL" id="LCDG01000010">
    <property type="protein sequence ID" value="KKS47218.1"/>
    <property type="molecule type" value="Genomic_DNA"/>
</dbReference>
<dbReference type="GO" id="GO:0000967">
    <property type="term" value="P:rRNA 5'-end processing"/>
    <property type="evidence" value="ECO:0007669"/>
    <property type="project" value="UniProtKB-UniRule"/>
</dbReference>
<keyword evidence="1 5" id="KW-0963">Cytoplasm</keyword>
<dbReference type="PANTHER" id="PTHR33317">
    <property type="entry name" value="POLYNUCLEOTIDYL TRANSFERASE, RIBONUCLEASE H-LIKE SUPERFAMILY PROTEIN"/>
    <property type="match status" value="1"/>
</dbReference>
<organism evidence="7 8">
    <name type="scientific">Candidatus Nomurabacteria bacterium GW2011_GWC2_42_20</name>
    <dbReference type="NCBI Taxonomy" id="1618756"/>
    <lineage>
        <taxon>Bacteria</taxon>
        <taxon>Candidatus Nomuraibacteriota</taxon>
    </lineage>
</organism>
<dbReference type="AlphaFoldDB" id="A0A0G1CC55"/>
<dbReference type="Pfam" id="PF03652">
    <property type="entry name" value="RuvX"/>
    <property type="match status" value="1"/>
</dbReference>
<dbReference type="EC" id="3.1.-.-" evidence="5"/>
<comment type="subcellular location">
    <subcellularLocation>
        <location evidence="5">Cytoplasm</location>
    </subcellularLocation>
</comment>
<evidence type="ECO:0000256" key="5">
    <source>
        <dbReference type="HAMAP-Rule" id="MF_00651"/>
    </source>
</evidence>
<dbReference type="InterPro" id="IPR005227">
    <property type="entry name" value="YqgF"/>
</dbReference>
<evidence type="ECO:0000313" key="7">
    <source>
        <dbReference type="EMBL" id="KKS47218.1"/>
    </source>
</evidence>
<comment type="caution">
    <text evidence="7">The sequence shown here is derived from an EMBL/GenBank/DDBJ whole genome shotgun (WGS) entry which is preliminary data.</text>
</comment>
<evidence type="ECO:0000256" key="1">
    <source>
        <dbReference type="ARBA" id="ARBA00022490"/>
    </source>
</evidence>
<gene>
    <name evidence="7" type="ORF">UV12_C0010G0035</name>
</gene>
<evidence type="ECO:0000256" key="2">
    <source>
        <dbReference type="ARBA" id="ARBA00022517"/>
    </source>
</evidence>
<dbReference type="InterPro" id="IPR037027">
    <property type="entry name" value="YqgF/RNaseH-like_dom_sf"/>
</dbReference>
<dbReference type="GO" id="GO:0016788">
    <property type="term" value="F:hydrolase activity, acting on ester bonds"/>
    <property type="evidence" value="ECO:0007669"/>
    <property type="project" value="UniProtKB-UniRule"/>
</dbReference>
<dbReference type="PANTHER" id="PTHR33317:SF4">
    <property type="entry name" value="POLYNUCLEOTIDYL TRANSFERASE, RIBONUCLEASE H-LIKE SUPERFAMILY PROTEIN"/>
    <property type="match status" value="1"/>
</dbReference>
<dbReference type="Proteomes" id="UP000034704">
    <property type="component" value="Unassembled WGS sequence"/>
</dbReference>
<comment type="function">
    <text evidence="5">Could be a nuclease involved in processing of the 5'-end of pre-16S rRNA.</text>
</comment>
<dbReference type="InterPro" id="IPR012337">
    <property type="entry name" value="RNaseH-like_sf"/>
</dbReference>
<dbReference type="SUPFAM" id="SSF53098">
    <property type="entry name" value="Ribonuclease H-like"/>
    <property type="match status" value="1"/>
</dbReference>
<protein>
    <recommendedName>
        <fullName evidence="5">Putative pre-16S rRNA nuclease</fullName>
        <ecNumber evidence="5">3.1.-.-</ecNumber>
    </recommendedName>
</protein>
<reference evidence="7 8" key="1">
    <citation type="journal article" date="2015" name="Nature">
        <title>rRNA introns, odd ribosomes, and small enigmatic genomes across a large radiation of phyla.</title>
        <authorList>
            <person name="Brown C.T."/>
            <person name="Hug L.A."/>
            <person name="Thomas B.C."/>
            <person name="Sharon I."/>
            <person name="Castelle C.J."/>
            <person name="Singh A."/>
            <person name="Wilkins M.J."/>
            <person name="Williams K.H."/>
            <person name="Banfield J.F."/>
        </authorList>
    </citation>
    <scope>NUCLEOTIDE SEQUENCE [LARGE SCALE GENOMIC DNA]</scope>
</reference>
<evidence type="ECO:0000256" key="4">
    <source>
        <dbReference type="ARBA" id="ARBA00022801"/>
    </source>
</evidence>